<reference evidence="2 3" key="1">
    <citation type="journal article" date="2013" name="Nat. Commun.">
        <title>The evolution and pathogenic mechanisms of the rice sheath blight pathogen.</title>
        <authorList>
            <person name="Zheng A."/>
            <person name="Lin R."/>
            <person name="Xu L."/>
            <person name="Qin P."/>
            <person name="Tang C."/>
            <person name="Ai P."/>
            <person name="Zhang D."/>
            <person name="Liu Y."/>
            <person name="Sun Z."/>
            <person name="Feng H."/>
            <person name="Wang Y."/>
            <person name="Chen Y."/>
            <person name="Liang X."/>
            <person name="Fu R."/>
            <person name="Li Q."/>
            <person name="Zhang J."/>
            <person name="Yu X."/>
            <person name="Xie Z."/>
            <person name="Ding L."/>
            <person name="Guan P."/>
            <person name="Tang J."/>
            <person name="Liang Y."/>
            <person name="Wang S."/>
            <person name="Deng Q."/>
            <person name="Li S."/>
            <person name="Zhu J."/>
            <person name="Wang L."/>
            <person name="Liu H."/>
            <person name="Li P."/>
        </authorList>
    </citation>
    <scope>NUCLEOTIDE SEQUENCE [LARGE SCALE GENOMIC DNA]</scope>
    <source>
        <strain evidence="3">AG-1 IA</strain>
    </source>
</reference>
<protein>
    <submittedName>
        <fullName evidence="2">Uncharacterized protein</fullName>
    </submittedName>
</protein>
<accession>L8X917</accession>
<sequence length="196" mass="20911">MFRFGGPASRSRLTGTLISLVLGLVLFAHRRKRQRRERGRVVLGRLALPRQLGEKRGTGRAGAQRDSRFSFGLGRRARVGDPGSERVQFRVLAGDRDTARLGFRAREALFGFRIGQASADGVDGIGRIVGRSAERHVLGRFGKGTTEQEEIAVVGILDRRTLYAHASMAVEAAAAVAAAAGLVAGNAAAAAAVHWA</sequence>
<feature type="transmembrane region" description="Helical" evidence="1">
    <location>
        <begin position="12"/>
        <end position="28"/>
    </location>
</feature>
<dbReference type="EMBL" id="AFRT01000064">
    <property type="protein sequence ID" value="ELU45573.1"/>
    <property type="molecule type" value="Genomic_DNA"/>
</dbReference>
<organism evidence="2 3">
    <name type="scientific">Thanatephorus cucumeris (strain AG1-IA)</name>
    <name type="common">Rice sheath blight fungus</name>
    <name type="synonym">Rhizoctonia solani</name>
    <dbReference type="NCBI Taxonomy" id="983506"/>
    <lineage>
        <taxon>Eukaryota</taxon>
        <taxon>Fungi</taxon>
        <taxon>Dikarya</taxon>
        <taxon>Basidiomycota</taxon>
        <taxon>Agaricomycotina</taxon>
        <taxon>Agaricomycetes</taxon>
        <taxon>Cantharellales</taxon>
        <taxon>Ceratobasidiaceae</taxon>
        <taxon>Rhizoctonia</taxon>
        <taxon>Rhizoctonia solani AG-1</taxon>
    </lineage>
</organism>
<keyword evidence="3" id="KW-1185">Reference proteome</keyword>
<evidence type="ECO:0000313" key="3">
    <source>
        <dbReference type="Proteomes" id="UP000011668"/>
    </source>
</evidence>
<dbReference type="AlphaFoldDB" id="L8X917"/>
<comment type="caution">
    <text evidence="2">The sequence shown here is derived from an EMBL/GenBank/DDBJ whole genome shotgun (WGS) entry which is preliminary data.</text>
</comment>
<keyword evidence="1" id="KW-0472">Membrane</keyword>
<dbReference type="Proteomes" id="UP000011668">
    <property type="component" value="Unassembled WGS sequence"/>
</dbReference>
<dbReference type="HOGENOM" id="CLU_1391069_0_0_1"/>
<gene>
    <name evidence="2" type="ORF">AG1IA_00388</name>
</gene>
<proteinExistence type="predicted"/>
<name>L8X917_THACA</name>
<keyword evidence="1" id="KW-0812">Transmembrane</keyword>
<evidence type="ECO:0000313" key="2">
    <source>
        <dbReference type="EMBL" id="ELU45573.1"/>
    </source>
</evidence>
<keyword evidence="1" id="KW-1133">Transmembrane helix</keyword>
<evidence type="ECO:0000256" key="1">
    <source>
        <dbReference type="SAM" id="Phobius"/>
    </source>
</evidence>